<proteinExistence type="predicted"/>
<keyword evidence="1" id="KW-0812">Transmembrane</keyword>
<dbReference type="HOGENOM" id="CLU_071530_0_0_4"/>
<evidence type="ECO:0000256" key="1">
    <source>
        <dbReference type="SAM" id="Phobius"/>
    </source>
</evidence>
<dbReference type="Proteomes" id="UP000031637">
    <property type="component" value="Chromosome"/>
</dbReference>
<gene>
    <name evidence="2" type="ORF">SUTH_02554</name>
</gene>
<dbReference type="EMBL" id="AP012547">
    <property type="protein sequence ID" value="BAO30336.1"/>
    <property type="molecule type" value="Genomic_DNA"/>
</dbReference>
<protein>
    <submittedName>
        <fullName evidence="2">Uncharacterized protein</fullName>
    </submittedName>
</protein>
<reference evidence="2 3" key="1">
    <citation type="journal article" date="2014" name="Syst. Appl. Microbiol.">
        <title>Complete genomes of freshwater sulfur oxidizers Sulfuricella denitrificans skB26 and Sulfuritalea hydrogenivorans sk43H: genetic insights into the sulfur oxidation pathway of betaproteobacteria.</title>
        <authorList>
            <person name="Watanabe T."/>
            <person name="Kojima H."/>
            <person name="Fukui M."/>
        </authorList>
    </citation>
    <scope>NUCLEOTIDE SEQUENCE [LARGE SCALE GENOMIC DNA]</scope>
    <source>
        <strain evidence="2">DSM22779</strain>
    </source>
</reference>
<dbReference type="KEGG" id="shd:SUTH_02554"/>
<feature type="transmembrane region" description="Helical" evidence="1">
    <location>
        <begin position="306"/>
        <end position="326"/>
    </location>
</feature>
<keyword evidence="3" id="KW-1185">Reference proteome</keyword>
<sequence>MLFQPAIIALLLASALCVLALAASAPFALEVIRRWDIGSGSERQLQLERRTYLFSTLLSFVLALQLAAVLLFVFNAEKMSGMFVGAMCAVGTLNVNAFGFPALNAKIAVFFLAAMWLAINHIDSRARDYPLVRIKYALLLLLAPLLVASGWVELQYFLGLKADVITSCCGSLFSEGSPTLAAEASALPPRPAMWLFYGSLGAAIAVAAWHGLAGGRGSAYALAAASAIGFAASIAGILSFVSLYIYEHPNHHCPFCILKPEYGYQGYWLYLPLFGATAAGLAVGAIQPFARIASLREIVPGFSRNLAAIAANGFALTAAIATAMIWQSRLILLEH</sequence>
<evidence type="ECO:0000313" key="3">
    <source>
        <dbReference type="Proteomes" id="UP000031637"/>
    </source>
</evidence>
<keyword evidence="1" id="KW-0472">Membrane</keyword>
<feature type="transmembrane region" description="Helical" evidence="1">
    <location>
        <begin position="194"/>
        <end position="212"/>
    </location>
</feature>
<name>W0SIK7_9PROT</name>
<dbReference type="AlphaFoldDB" id="W0SIK7"/>
<dbReference type="STRING" id="1223802.SUTH_02554"/>
<feature type="transmembrane region" description="Helical" evidence="1">
    <location>
        <begin position="52"/>
        <end position="74"/>
    </location>
</feature>
<feature type="transmembrane region" description="Helical" evidence="1">
    <location>
        <begin position="266"/>
        <end position="286"/>
    </location>
</feature>
<dbReference type="OrthoDB" id="9788139at2"/>
<organism evidence="2 3">
    <name type="scientific">Sulfuritalea hydrogenivorans sk43H</name>
    <dbReference type="NCBI Taxonomy" id="1223802"/>
    <lineage>
        <taxon>Bacteria</taxon>
        <taxon>Pseudomonadati</taxon>
        <taxon>Pseudomonadota</taxon>
        <taxon>Betaproteobacteria</taxon>
        <taxon>Nitrosomonadales</taxon>
        <taxon>Sterolibacteriaceae</taxon>
        <taxon>Sulfuritalea</taxon>
    </lineage>
</organism>
<accession>W0SIK7</accession>
<keyword evidence="1" id="KW-1133">Transmembrane helix</keyword>
<feature type="transmembrane region" description="Helical" evidence="1">
    <location>
        <begin position="134"/>
        <end position="152"/>
    </location>
</feature>
<evidence type="ECO:0000313" key="2">
    <source>
        <dbReference type="EMBL" id="BAO30336.1"/>
    </source>
</evidence>
<feature type="transmembrane region" description="Helical" evidence="1">
    <location>
        <begin position="219"/>
        <end position="246"/>
    </location>
</feature>
<feature type="transmembrane region" description="Helical" evidence="1">
    <location>
        <begin position="105"/>
        <end position="122"/>
    </location>
</feature>
<dbReference type="RefSeq" id="WP_041099718.1">
    <property type="nucleotide sequence ID" value="NZ_AP012547.1"/>
</dbReference>